<keyword evidence="3" id="KW-1003">Cell membrane</keyword>
<dbReference type="Pfam" id="PF05957">
    <property type="entry name" value="DUF883"/>
    <property type="match status" value="1"/>
</dbReference>
<sequence>MFTRTHKNDDIDMQHNVNELADSLEALLKNLGSGAKDETKMARSQAETLLKSTRARLNGHSVTKAARDAGHQVGAYVQEKPWQVVGIGAAVGIVLGALLISRR</sequence>
<keyword evidence="4" id="KW-0997">Cell inner membrane</keyword>
<evidence type="ECO:0000256" key="4">
    <source>
        <dbReference type="ARBA" id="ARBA00022519"/>
    </source>
</evidence>
<dbReference type="RefSeq" id="WP_397211178.1">
    <property type="nucleotide sequence ID" value="NZ_JBGFSN010000002.1"/>
</dbReference>
<evidence type="ECO:0000313" key="11">
    <source>
        <dbReference type="EMBL" id="MFH8132804.1"/>
    </source>
</evidence>
<dbReference type="InterPro" id="IPR043604">
    <property type="entry name" value="DUF883_N"/>
</dbReference>
<evidence type="ECO:0000313" key="12">
    <source>
        <dbReference type="Proteomes" id="UP001611251"/>
    </source>
</evidence>
<feature type="transmembrane region" description="Helical" evidence="8">
    <location>
        <begin position="82"/>
        <end position="100"/>
    </location>
</feature>
<dbReference type="InterPro" id="IPR043605">
    <property type="entry name" value="DUF883_C"/>
</dbReference>
<dbReference type="Proteomes" id="UP001611251">
    <property type="component" value="Unassembled WGS sequence"/>
</dbReference>
<evidence type="ECO:0000259" key="9">
    <source>
        <dbReference type="Pfam" id="PF05957"/>
    </source>
</evidence>
<dbReference type="PANTHER" id="PTHR35893:SF4">
    <property type="entry name" value="INNER MEMBRANE PROTEIN"/>
    <property type="match status" value="1"/>
</dbReference>
<proteinExistence type="inferred from homology"/>
<dbReference type="PANTHER" id="PTHR35893">
    <property type="entry name" value="INNER MEMBRANE PROTEIN-RELATED"/>
    <property type="match status" value="1"/>
</dbReference>
<comment type="subcellular location">
    <subcellularLocation>
        <location evidence="1">Cell inner membrane</location>
        <topology evidence="1">Single-pass membrane protein</topology>
    </subcellularLocation>
</comment>
<feature type="domain" description="DUF883" evidence="10">
    <location>
        <begin position="76"/>
        <end position="103"/>
    </location>
</feature>
<keyword evidence="5 8" id="KW-0812">Transmembrane</keyword>
<accession>A0ABW7PS22</accession>
<evidence type="ECO:0000256" key="3">
    <source>
        <dbReference type="ARBA" id="ARBA00022475"/>
    </source>
</evidence>
<evidence type="ECO:0000256" key="2">
    <source>
        <dbReference type="ARBA" id="ARBA00010423"/>
    </source>
</evidence>
<protein>
    <submittedName>
        <fullName evidence="11">DUF883 family protein</fullName>
    </submittedName>
</protein>
<evidence type="ECO:0000256" key="5">
    <source>
        <dbReference type="ARBA" id="ARBA00022692"/>
    </source>
</evidence>
<reference evidence="11 12" key="1">
    <citation type="submission" date="2024-08" db="EMBL/GenBank/DDBJ databases">
        <title>Pantoea ronii - a newly identified human opportunistic pathogen.</title>
        <authorList>
            <person name="Keidar-Friedman D."/>
            <person name="Sorek N."/>
            <person name="Leshin-Carmel D."/>
            <person name="Tsur A."/>
            <person name="Amsalem M."/>
            <person name="Tolkach D."/>
            <person name="Brosh-Nissimov T."/>
        </authorList>
    </citation>
    <scope>NUCLEOTIDE SEQUENCE [LARGE SCALE GENOMIC DNA]</scope>
    <source>
        <strain evidence="11 12">AA23256</strain>
    </source>
</reference>
<keyword evidence="12" id="KW-1185">Reference proteome</keyword>
<keyword evidence="6 8" id="KW-1133">Transmembrane helix</keyword>
<feature type="domain" description="DUF883" evidence="9">
    <location>
        <begin position="13"/>
        <end position="60"/>
    </location>
</feature>
<dbReference type="EMBL" id="JBGFSN010000002">
    <property type="protein sequence ID" value="MFH8132804.1"/>
    <property type="molecule type" value="Genomic_DNA"/>
</dbReference>
<organism evidence="11 12">
    <name type="scientific">Pantoea osteomyelitidis</name>
    <dbReference type="NCBI Taxonomy" id="3230026"/>
    <lineage>
        <taxon>Bacteria</taxon>
        <taxon>Pseudomonadati</taxon>
        <taxon>Pseudomonadota</taxon>
        <taxon>Gammaproteobacteria</taxon>
        <taxon>Enterobacterales</taxon>
        <taxon>Erwiniaceae</taxon>
        <taxon>Pantoea</taxon>
    </lineage>
</organism>
<gene>
    <name evidence="11" type="ORF">ABU178_01200</name>
</gene>
<name>A0ABW7PS22_9GAMM</name>
<keyword evidence="7 8" id="KW-0472">Membrane</keyword>
<evidence type="ECO:0000256" key="1">
    <source>
        <dbReference type="ARBA" id="ARBA00004377"/>
    </source>
</evidence>
<evidence type="ECO:0000256" key="7">
    <source>
        <dbReference type="ARBA" id="ARBA00023136"/>
    </source>
</evidence>
<dbReference type="Pfam" id="PF19029">
    <property type="entry name" value="DUF883_C"/>
    <property type="match status" value="1"/>
</dbReference>
<comment type="similarity">
    <text evidence="2">Belongs to the ElaB/YgaM/YqjD family.</text>
</comment>
<evidence type="ECO:0000256" key="8">
    <source>
        <dbReference type="SAM" id="Phobius"/>
    </source>
</evidence>
<dbReference type="InterPro" id="IPR010279">
    <property type="entry name" value="YqjD/ElaB"/>
</dbReference>
<evidence type="ECO:0000256" key="6">
    <source>
        <dbReference type="ARBA" id="ARBA00022989"/>
    </source>
</evidence>
<comment type="caution">
    <text evidence="11">The sequence shown here is derived from an EMBL/GenBank/DDBJ whole genome shotgun (WGS) entry which is preliminary data.</text>
</comment>
<evidence type="ECO:0000259" key="10">
    <source>
        <dbReference type="Pfam" id="PF19029"/>
    </source>
</evidence>